<dbReference type="EMBL" id="KQ254198">
    <property type="protein sequence ID" value="KNC69597.1"/>
    <property type="molecule type" value="Genomic_DNA"/>
</dbReference>
<dbReference type="Proteomes" id="UP000054560">
    <property type="component" value="Unassembled WGS sequence"/>
</dbReference>
<feature type="region of interest" description="Disordered" evidence="1">
    <location>
        <begin position="1"/>
        <end position="43"/>
    </location>
</feature>
<feature type="compositionally biased region" description="Polar residues" evidence="1">
    <location>
        <begin position="11"/>
        <end position="27"/>
    </location>
</feature>
<sequence>AAVPNVPIMPSVNQNDTPVTSQETVDSSPEEIADGHATAPQPQATLNHHSYVDATEVGIYTLVYL</sequence>
<feature type="non-terminal residue" evidence="2">
    <location>
        <position position="1"/>
    </location>
</feature>
<evidence type="ECO:0000313" key="3">
    <source>
        <dbReference type="Proteomes" id="UP000054560"/>
    </source>
</evidence>
<protein>
    <submittedName>
        <fullName evidence="2">Uncharacterized protein</fullName>
    </submittedName>
</protein>
<keyword evidence="3" id="KW-1185">Reference proteome</keyword>
<dbReference type="RefSeq" id="XP_014143499.1">
    <property type="nucleotide sequence ID" value="XM_014288024.1"/>
</dbReference>
<proteinExistence type="predicted"/>
<evidence type="ECO:0000256" key="1">
    <source>
        <dbReference type="SAM" id="MobiDB-lite"/>
    </source>
</evidence>
<evidence type="ECO:0000313" key="2">
    <source>
        <dbReference type="EMBL" id="KNC69597.1"/>
    </source>
</evidence>
<name>A0A0L0EYS5_9EUKA</name>
<dbReference type="GeneID" id="25918396"/>
<reference evidence="2 3" key="1">
    <citation type="submission" date="2011-02" db="EMBL/GenBank/DDBJ databases">
        <title>The Genome Sequence of Sphaeroforma arctica JP610.</title>
        <authorList>
            <consortium name="The Broad Institute Genome Sequencing Platform"/>
            <person name="Russ C."/>
            <person name="Cuomo C."/>
            <person name="Young S.K."/>
            <person name="Zeng Q."/>
            <person name="Gargeya S."/>
            <person name="Alvarado L."/>
            <person name="Berlin A."/>
            <person name="Chapman S.B."/>
            <person name="Chen Z."/>
            <person name="Freedman E."/>
            <person name="Gellesch M."/>
            <person name="Goldberg J."/>
            <person name="Griggs A."/>
            <person name="Gujja S."/>
            <person name="Heilman E."/>
            <person name="Heiman D."/>
            <person name="Howarth C."/>
            <person name="Mehta T."/>
            <person name="Neiman D."/>
            <person name="Pearson M."/>
            <person name="Roberts A."/>
            <person name="Saif S."/>
            <person name="Shea T."/>
            <person name="Shenoy N."/>
            <person name="Sisk P."/>
            <person name="Stolte C."/>
            <person name="Sykes S."/>
            <person name="White J."/>
            <person name="Yandava C."/>
            <person name="Burger G."/>
            <person name="Gray M.W."/>
            <person name="Holland P.W.H."/>
            <person name="King N."/>
            <person name="Lang F.B.F."/>
            <person name="Roger A.J."/>
            <person name="Ruiz-Trillo I."/>
            <person name="Haas B."/>
            <person name="Nusbaum C."/>
            <person name="Birren B."/>
        </authorList>
    </citation>
    <scope>NUCLEOTIDE SEQUENCE [LARGE SCALE GENOMIC DNA]</scope>
    <source>
        <strain evidence="2 3">JP610</strain>
    </source>
</reference>
<accession>A0A0L0EYS5</accession>
<gene>
    <name evidence="2" type="ORF">SARC_17892</name>
</gene>
<dbReference type="AlphaFoldDB" id="A0A0L0EYS5"/>
<organism evidence="2 3">
    <name type="scientific">Sphaeroforma arctica JP610</name>
    <dbReference type="NCBI Taxonomy" id="667725"/>
    <lineage>
        <taxon>Eukaryota</taxon>
        <taxon>Ichthyosporea</taxon>
        <taxon>Ichthyophonida</taxon>
        <taxon>Sphaeroforma</taxon>
    </lineage>
</organism>